<dbReference type="PANTHER" id="PTHR48100:SF51">
    <property type="entry name" value="PHOSPHOGLYCERATE MUTASE"/>
    <property type="match status" value="1"/>
</dbReference>
<dbReference type="SUPFAM" id="SSF53254">
    <property type="entry name" value="Phosphoglycerate mutase-like"/>
    <property type="match status" value="1"/>
</dbReference>
<dbReference type="GO" id="GO:0016791">
    <property type="term" value="F:phosphatase activity"/>
    <property type="evidence" value="ECO:0007669"/>
    <property type="project" value="TreeGrafter"/>
</dbReference>
<dbReference type="Pfam" id="PF00300">
    <property type="entry name" value="His_Phos_1"/>
    <property type="match status" value="1"/>
</dbReference>
<dbReference type="InterPro" id="IPR050275">
    <property type="entry name" value="PGM_Phosphatase"/>
</dbReference>
<organism evidence="1 2">
    <name type="scientific">Scrofimicrobium canadense</name>
    <dbReference type="NCBI Taxonomy" id="2652290"/>
    <lineage>
        <taxon>Bacteria</taxon>
        <taxon>Bacillati</taxon>
        <taxon>Actinomycetota</taxon>
        <taxon>Actinomycetes</taxon>
        <taxon>Actinomycetales</taxon>
        <taxon>Actinomycetaceae</taxon>
        <taxon>Scrofimicrobium</taxon>
    </lineage>
</organism>
<dbReference type="PANTHER" id="PTHR48100">
    <property type="entry name" value="BROAD-SPECIFICITY PHOSPHATASE YOR283W-RELATED"/>
    <property type="match status" value="1"/>
</dbReference>
<reference evidence="1 2" key="1">
    <citation type="submission" date="2019-08" db="EMBL/GenBank/DDBJ databases">
        <title>In-depth cultivation of the pig gut microbiome towards novel bacterial diversity and tailored functional studies.</title>
        <authorList>
            <person name="Wylensek D."/>
            <person name="Hitch T.C.A."/>
            <person name="Clavel T."/>
        </authorList>
    </citation>
    <scope>NUCLEOTIDE SEQUENCE [LARGE SCALE GENOMIC DNA]</scope>
    <source>
        <strain evidence="1 2">WB03_NA08</strain>
    </source>
</reference>
<sequence>MTFTIVHLMRHGEVDNPQGVIYGRMSGFGLTPLGKDMAQCVADYLVAEDADITHVRSSPLLRAQETALPTALAYELPIETDARLVEAASLFEGVNVNRNRWVLAHPRNWSKYRAPHRPSWGEAYAQILTRMQAALSSAIDQAYGHEALVVSHQLPIVMVQRFIQGRPLSHSPLRRQCSLASLTSLLFEEHTLVGWSYAEPAKKLLTLAHDVTPGSSAAATRS</sequence>
<dbReference type="RefSeq" id="WP_154544267.1">
    <property type="nucleotide sequence ID" value="NZ_VULO01000005.1"/>
</dbReference>
<dbReference type="Proteomes" id="UP000470875">
    <property type="component" value="Unassembled WGS sequence"/>
</dbReference>
<keyword evidence="2" id="KW-1185">Reference proteome</keyword>
<dbReference type="CDD" id="cd07067">
    <property type="entry name" value="HP_PGM_like"/>
    <property type="match status" value="1"/>
</dbReference>
<protein>
    <submittedName>
        <fullName evidence="1">Histidine phosphatase family protein</fullName>
    </submittedName>
</protein>
<gene>
    <name evidence="1" type="ORF">FYJ24_05165</name>
</gene>
<proteinExistence type="predicted"/>
<dbReference type="AlphaFoldDB" id="A0A6N7W7E6"/>
<name>A0A6N7W7E6_9ACTO</name>
<dbReference type="GO" id="GO:0005737">
    <property type="term" value="C:cytoplasm"/>
    <property type="evidence" value="ECO:0007669"/>
    <property type="project" value="TreeGrafter"/>
</dbReference>
<dbReference type="Gene3D" id="3.40.50.1240">
    <property type="entry name" value="Phosphoglycerate mutase-like"/>
    <property type="match status" value="1"/>
</dbReference>
<dbReference type="InterPro" id="IPR029033">
    <property type="entry name" value="His_PPase_superfam"/>
</dbReference>
<comment type="caution">
    <text evidence="1">The sequence shown here is derived from an EMBL/GenBank/DDBJ whole genome shotgun (WGS) entry which is preliminary data.</text>
</comment>
<dbReference type="EMBL" id="VULO01000005">
    <property type="protein sequence ID" value="MSS84166.1"/>
    <property type="molecule type" value="Genomic_DNA"/>
</dbReference>
<accession>A0A6N7W7E6</accession>
<dbReference type="InterPro" id="IPR013078">
    <property type="entry name" value="His_Pase_superF_clade-1"/>
</dbReference>
<dbReference type="SMART" id="SM00855">
    <property type="entry name" value="PGAM"/>
    <property type="match status" value="1"/>
</dbReference>
<evidence type="ECO:0000313" key="2">
    <source>
        <dbReference type="Proteomes" id="UP000470875"/>
    </source>
</evidence>
<evidence type="ECO:0000313" key="1">
    <source>
        <dbReference type="EMBL" id="MSS84166.1"/>
    </source>
</evidence>